<evidence type="ECO:0000313" key="4">
    <source>
        <dbReference type="Proteomes" id="UP001153076"/>
    </source>
</evidence>
<evidence type="ECO:0000256" key="1">
    <source>
        <dbReference type="SAM" id="MobiDB-lite"/>
    </source>
</evidence>
<name>A0A9Q1KQB0_9CARY</name>
<dbReference type="AlphaFoldDB" id="A0A9Q1KQB0"/>
<feature type="region of interest" description="Disordered" evidence="1">
    <location>
        <begin position="45"/>
        <end position="95"/>
    </location>
</feature>
<dbReference type="Pfam" id="PF14111">
    <property type="entry name" value="DUF4283"/>
    <property type="match status" value="1"/>
</dbReference>
<dbReference type="Proteomes" id="UP001153076">
    <property type="component" value="Unassembled WGS sequence"/>
</dbReference>
<evidence type="ECO:0000259" key="2">
    <source>
        <dbReference type="Pfam" id="PF14111"/>
    </source>
</evidence>
<gene>
    <name evidence="3" type="ORF">Cgig2_006607</name>
</gene>
<comment type="caution">
    <text evidence="3">The sequence shown here is derived from an EMBL/GenBank/DDBJ whole genome shotgun (WGS) entry which is preliminary data.</text>
</comment>
<keyword evidence="4" id="KW-1185">Reference proteome</keyword>
<dbReference type="OrthoDB" id="1468623at2759"/>
<feature type="domain" description="DUF4283" evidence="2">
    <location>
        <begin position="128"/>
        <end position="189"/>
    </location>
</feature>
<dbReference type="PANTHER" id="PTHR31286">
    <property type="entry name" value="GLYCINE-RICH CELL WALL STRUCTURAL PROTEIN 1.8-LIKE"/>
    <property type="match status" value="1"/>
</dbReference>
<organism evidence="3 4">
    <name type="scientific">Carnegiea gigantea</name>
    <dbReference type="NCBI Taxonomy" id="171969"/>
    <lineage>
        <taxon>Eukaryota</taxon>
        <taxon>Viridiplantae</taxon>
        <taxon>Streptophyta</taxon>
        <taxon>Embryophyta</taxon>
        <taxon>Tracheophyta</taxon>
        <taxon>Spermatophyta</taxon>
        <taxon>Magnoliopsida</taxon>
        <taxon>eudicotyledons</taxon>
        <taxon>Gunneridae</taxon>
        <taxon>Pentapetalae</taxon>
        <taxon>Caryophyllales</taxon>
        <taxon>Cactineae</taxon>
        <taxon>Cactaceae</taxon>
        <taxon>Cactoideae</taxon>
        <taxon>Echinocereeae</taxon>
        <taxon>Carnegiea</taxon>
    </lineage>
</organism>
<evidence type="ECO:0000313" key="3">
    <source>
        <dbReference type="EMBL" id="KAJ8446979.1"/>
    </source>
</evidence>
<dbReference type="PANTHER" id="PTHR31286:SF99">
    <property type="entry name" value="DUF4283 DOMAIN-CONTAINING PROTEIN"/>
    <property type="match status" value="1"/>
</dbReference>
<accession>A0A9Q1KQB0</accession>
<dbReference type="InterPro" id="IPR025558">
    <property type="entry name" value="DUF4283"/>
</dbReference>
<dbReference type="InterPro" id="IPR040256">
    <property type="entry name" value="At4g02000-like"/>
</dbReference>
<reference evidence="3" key="1">
    <citation type="submission" date="2022-04" db="EMBL/GenBank/DDBJ databases">
        <title>Carnegiea gigantea Genome sequencing and assembly v2.</title>
        <authorList>
            <person name="Copetti D."/>
            <person name="Sanderson M.J."/>
            <person name="Burquez A."/>
            <person name="Wojciechowski M.F."/>
        </authorList>
    </citation>
    <scope>NUCLEOTIDE SEQUENCE</scope>
    <source>
        <strain evidence="3">SGP5-SGP5p</strain>
        <tissue evidence="3">Aerial part</tissue>
    </source>
</reference>
<dbReference type="EMBL" id="JAKOGI010000044">
    <property type="protein sequence ID" value="KAJ8446979.1"/>
    <property type="molecule type" value="Genomic_DNA"/>
</dbReference>
<protein>
    <recommendedName>
        <fullName evidence="2">DUF4283 domain-containing protein</fullName>
    </recommendedName>
</protein>
<sequence>MLRSDLAPYGYSRKAFSLLPPPLHTLLTSALTTNVCNTLTLPSPTSVDADSPAPSHLANLLNSSQLPYDGPSPGSQLPTDLDGSSHHNPSSKDKETIPTFSWVVKLRMGGLGGHSLPQTRSEHRVYHIESHLESKNKVKCQIDYVDMGDGWILFKFTTVHDREYVWLNRHWFVSGLNLVRKPWVPMLDPYAVSITHVDQWLTITQLPQEYWDDTQLTSLLYEVGTFLKADEYTLNRGKEEFARVCFNVDVTKPLRGTLTIPTSDAIL</sequence>
<proteinExistence type="predicted"/>